<dbReference type="Proteomes" id="UP000400981">
    <property type="component" value="Unassembled WGS sequence"/>
</dbReference>
<evidence type="ECO:0000313" key="1">
    <source>
        <dbReference type="EMBL" id="VVD77563.1"/>
    </source>
</evidence>
<organism evidence="1 2">
    <name type="scientific">Pandoraea eparura</name>
    <dbReference type="NCBI Taxonomy" id="2508291"/>
    <lineage>
        <taxon>Bacteria</taxon>
        <taxon>Pseudomonadati</taxon>
        <taxon>Pseudomonadota</taxon>
        <taxon>Betaproteobacteria</taxon>
        <taxon>Burkholderiales</taxon>
        <taxon>Burkholderiaceae</taxon>
        <taxon>Pandoraea</taxon>
    </lineage>
</organism>
<proteinExistence type="predicted"/>
<name>A0A5E4SRP7_9BURK</name>
<dbReference type="AlphaFoldDB" id="A0A5E4SRP7"/>
<sequence>MARTSGELKAGERLAALAALARRREAGLRAALARMTVAAREAEAVVTACEQACDAQRRVWQDALSRGGVYGRREAAGAPSAVEALRAALGEARNRHSAALAHAQLADAEVRQQRERLQANARKQEKLRELLTLYRR</sequence>
<gene>
    <name evidence="1" type="ORF">PEP31012_00922</name>
</gene>
<dbReference type="EMBL" id="CABPSH010000002">
    <property type="protein sequence ID" value="VVD77563.1"/>
    <property type="molecule type" value="Genomic_DNA"/>
</dbReference>
<dbReference type="OrthoDB" id="8942896at2"/>
<dbReference type="RefSeq" id="WP_150588188.1">
    <property type="nucleotide sequence ID" value="NZ_CABPSH010000002.1"/>
</dbReference>
<accession>A0A5E4SRP7</accession>
<reference evidence="1 2" key="1">
    <citation type="submission" date="2019-08" db="EMBL/GenBank/DDBJ databases">
        <authorList>
            <person name="Peeters C."/>
        </authorList>
    </citation>
    <scope>NUCLEOTIDE SEQUENCE [LARGE SCALE GENOMIC DNA]</scope>
    <source>
        <strain evidence="1 2">LMG 31012</strain>
    </source>
</reference>
<protein>
    <submittedName>
        <fullName evidence="1">Uncharacterized protein</fullName>
    </submittedName>
</protein>
<keyword evidence="2" id="KW-1185">Reference proteome</keyword>
<evidence type="ECO:0000313" key="2">
    <source>
        <dbReference type="Proteomes" id="UP000400981"/>
    </source>
</evidence>